<reference evidence="3 4" key="1">
    <citation type="submission" date="2024-05" db="EMBL/GenBank/DDBJ databases">
        <authorList>
            <person name="Wallberg A."/>
        </authorList>
    </citation>
    <scope>NUCLEOTIDE SEQUENCE [LARGE SCALE GENOMIC DNA]</scope>
</reference>
<evidence type="ECO:0000313" key="3">
    <source>
        <dbReference type="EMBL" id="CAL4122825.1"/>
    </source>
</evidence>
<keyword evidence="4" id="KW-1185">Reference proteome</keyword>
<keyword evidence="2" id="KW-0812">Transmembrane</keyword>
<feature type="transmembrane region" description="Helical" evidence="2">
    <location>
        <begin position="53"/>
        <end position="76"/>
    </location>
</feature>
<dbReference type="AlphaFoldDB" id="A0AAV2RDQ9"/>
<gene>
    <name evidence="3" type="ORF">MNOR_LOCUS23547</name>
</gene>
<proteinExistence type="predicted"/>
<feature type="transmembrane region" description="Helical" evidence="2">
    <location>
        <begin position="97"/>
        <end position="117"/>
    </location>
</feature>
<dbReference type="EMBL" id="CAXKWB010020858">
    <property type="protein sequence ID" value="CAL4122825.1"/>
    <property type="molecule type" value="Genomic_DNA"/>
</dbReference>
<feature type="region of interest" description="Disordered" evidence="1">
    <location>
        <begin position="1"/>
        <end position="34"/>
    </location>
</feature>
<sequence length="456" mass="50955">MALGRSSSPKSCNGSVKSFRSSGKSHSSGNSQLSTSNRLRYKGLFTSDDAPTGRAYCILFSFFTGVLLITVGSVFIRVKLMHPMSGIHPMHTPPWPLALGLIAVGLFTVLTSCATVYRYGLDDGDDSLLEEDHLSFAKDDIRHPQYFSPSKNYYDNRAYSTPNKQTCTNHISHSNAQSYDDIRSQCQEQPNSINQSYESLCNEHPQKPQPLHYFSNISIYPSKDDYNSPRVKNFINSQMQDPGLLRTTGSCIQLNEQNYLPRNNSYLQFQDQRSISPNSSCLQFNDDYSPPRVKNFVNNQMQEPRLLRTTDSGSCIQLNEQDSLSPNSSCLQFHDHHSISPNSSCLQFNDQTSISPNSSCHQIYVQGPISPKGVRFQDQVSVSPNSSCLQLYDQNSSSPNSSILKYPVQDFLSPNNSSHKINMQSSPVTYSNIFLHNKGKGNTGKAITQIYIGTPD</sequence>
<keyword evidence="2" id="KW-1133">Transmembrane helix</keyword>
<dbReference type="Proteomes" id="UP001497623">
    <property type="component" value="Unassembled WGS sequence"/>
</dbReference>
<feature type="compositionally biased region" description="Polar residues" evidence="1">
    <location>
        <begin position="1"/>
        <end position="13"/>
    </location>
</feature>
<organism evidence="3 4">
    <name type="scientific">Meganyctiphanes norvegica</name>
    <name type="common">Northern krill</name>
    <name type="synonym">Thysanopoda norvegica</name>
    <dbReference type="NCBI Taxonomy" id="48144"/>
    <lineage>
        <taxon>Eukaryota</taxon>
        <taxon>Metazoa</taxon>
        <taxon>Ecdysozoa</taxon>
        <taxon>Arthropoda</taxon>
        <taxon>Crustacea</taxon>
        <taxon>Multicrustacea</taxon>
        <taxon>Malacostraca</taxon>
        <taxon>Eumalacostraca</taxon>
        <taxon>Eucarida</taxon>
        <taxon>Euphausiacea</taxon>
        <taxon>Euphausiidae</taxon>
        <taxon>Meganyctiphanes</taxon>
    </lineage>
</organism>
<evidence type="ECO:0000313" key="4">
    <source>
        <dbReference type="Proteomes" id="UP001497623"/>
    </source>
</evidence>
<accession>A0AAV2RDQ9</accession>
<evidence type="ECO:0000256" key="1">
    <source>
        <dbReference type="SAM" id="MobiDB-lite"/>
    </source>
</evidence>
<name>A0AAV2RDQ9_MEGNR</name>
<keyword evidence="2" id="KW-0472">Membrane</keyword>
<protein>
    <submittedName>
        <fullName evidence="3">Uncharacterized protein</fullName>
    </submittedName>
</protein>
<evidence type="ECO:0000256" key="2">
    <source>
        <dbReference type="SAM" id="Phobius"/>
    </source>
</evidence>
<feature type="non-terminal residue" evidence="3">
    <location>
        <position position="456"/>
    </location>
</feature>
<feature type="compositionally biased region" description="Low complexity" evidence="1">
    <location>
        <begin position="14"/>
        <end position="34"/>
    </location>
</feature>
<comment type="caution">
    <text evidence="3">The sequence shown here is derived from an EMBL/GenBank/DDBJ whole genome shotgun (WGS) entry which is preliminary data.</text>
</comment>